<evidence type="ECO:0000259" key="1">
    <source>
        <dbReference type="PROSITE" id="PS50035"/>
    </source>
</evidence>
<dbReference type="PANTHER" id="PTHR21248:SF12">
    <property type="entry name" value="CARDIOLIPIN SYNTHASE C"/>
    <property type="match status" value="1"/>
</dbReference>
<name>A0A502DXY5_9BURK</name>
<dbReference type="EMBL" id="RCZI01000001">
    <property type="protein sequence ID" value="TPG30187.1"/>
    <property type="molecule type" value="Genomic_DNA"/>
</dbReference>
<dbReference type="RefSeq" id="WP_140838069.1">
    <property type="nucleotide sequence ID" value="NZ_RCZI01000001.1"/>
</dbReference>
<feature type="domain" description="PLD phosphodiesterase" evidence="1">
    <location>
        <begin position="176"/>
        <end position="203"/>
    </location>
</feature>
<dbReference type="Pfam" id="PF13091">
    <property type="entry name" value="PLDc_2"/>
    <property type="match status" value="2"/>
</dbReference>
<proteinExistence type="predicted"/>
<evidence type="ECO:0000313" key="2">
    <source>
        <dbReference type="EMBL" id="TPG30187.1"/>
    </source>
</evidence>
<dbReference type="SUPFAM" id="SSF56024">
    <property type="entry name" value="Phospholipase D/nuclease"/>
    <property type="match status" value="2"/>
</dbReference>
<dbReference type="GO" id="GO:0030572">
    <property type="term" value="F:phosphatidyltransferase activity"/>
    <property type="evidence" value="ECO:0007669"/>
    <property type="project" value="UniProtKB-ARBA"/>
</dbReference>
<dbReference type="AlphaFoldDB" id="A0A502DXY5"/>
<comment type="caution">
    <text evidence="2">The sequence shown here is derived from an EMBL/GenBank/DDBJ whole genome shotgun (WGS) entry which is preliminary data.</text>
</comment>
<dbReference type="GO" id="GO:0032049">
    <property type="term" value="P:cardiolipin biosynthetic process"/>
    <property type="evidence" value="ECO:0007669"/>
    <property type="project" value="UniProtKB-ARBA"/>
</dbReference>
<dbReference type="PANTHER" id="PTHR21248">
    <property type="entry name" value="CARDIOLIPIN SYNTHASE"/>
    <property type="match status" value="1"/>
</dbReference>
<organism evidence="2 3">
    <name type="scientific">Variovorax guangxiensis</name>
    <dbReference type="NCBI Taxonomy" id="1775474"/>
    <lineage>
        <taxon>Bacteria</taxon>
        <taxon>Pseudomonadati</taxon>
        <taxon>Pseudomonadota</taxon>
        <taxon>Betaproteobacteria</taxon>
        <taxon>Burkholderiales</taxon>
        <taxon>Comamonadaceae</taxon>
        <taxon>Variovorax</taxon>
    </lineage>
</organism>
<dbReference type="CDD" id="cd09111">
    <property type="entry name" value="PLDc_ymdC_like_1"/>
    <property type="match status" value="1"/>
</dbReference>
<dbReference type="OrthoDB" id="9814092at2"/>
<dbReference type="SMART" id="SM00155">
    <property type="entry name" value="PLDc"/>
    <property type="match status" value="2"/>
</dbReference>
<sequence length="530" mass="57846">MICILVRHALVRIAARLALLGVVAFLAACGSLPAYKQMPATLSLPPDAATPLAKIVAASTPPGEHSGFRLMPLGVYSLDARIELARRAQHTLDVQYYVIANDGAGGLLLRTLKEAALRGVRVRLLIDDLYTASTDQMLLALTATPNVEVRLFNPFCCARGSLAGRFAASAFDIHRLNHRMHNKLFIADGVMAVAGGRNIADEYFTLNSAQNFIDMDALVVGRVIAELATIFDGYWNSEEVYPIAAIVQPYAGRTVMASDFDARVGIGGPAPKVVLPPADVLGYGPIGEEFDAGRVGFLWGVAHAVADPPAKLRYMTGEEAFATSVTARFWQQLLTAENEVVLTSPYLVPGERGMAGFKQLRDWGVDVTLLTNSLAANDEPLVHSGYARYREKLLTEGVDLYELSPARTTRNKRLGIFGSSLGRLHAKTAVVDKRLVFLGSVNLDPRSATQNTELGIAVQSPQLAREMLRIINISKLESAYRVRIDPPTGKLEWLSMDEDQEIVLYDEPESSWLQRLKINLLGPLVPEDLL</sequence>
<gene>
    <name evidence="2" type="ORF">EAH82_01410</name>
</gene>
<dbReference type="InterPro" id="IPR025202">
    <property type="entry name" value="PLD-like_dom"/>
</dbReference>
<dbReference type="PROSITE" id="PS50035">
    <property type="entry name" value="PLD"/>
    <property type="match status" value="2"/>
</dbReference>
<dbReference type="Proteomes" id="UP000319212">
    <property type="component" value="Unassembled WGS sequence"/>
</dbReference>
<dbReference type="CDD" id="cd09113">
    <property type="entry name" value="PLDc_ymdC_like_2"/>
    <property type="match status" value="1"/>
</dbReference>
<reference evidence="2 3" key="1">
    <citation type="journal article" date="2019" name="Environ. Microbiol.">
        <title>Species interactions and distinct microbial communities in high Arctic permafrost affected cryosols are associated with the CH4 and CO2 gas fluxes.</title>
        <authorList>
            <person name="Altshuler I."/>
            <person name="Hamel J."/>
            <person name="Turney S."/>
            <person name="Magnuson E."/>
            <person name="Levesque R."/>
            <person name="Greer C."/>
            <person name="Whyte L.G."/>
        </authorList>
    </citation>
    <scope>NUCLEOTIDE SEQUENCE [LARGE SCALE GENOMIC DNA]</scope>
    <source>
        <strain evidence="2 3">S06.C</strain>
    </source>
</reference>
<accession>A0A502DXY5</accession>
<feature type="domain" description="PLD phosphodiesterase" evidence="1">
    <location>
        <begin position="420"/>
        <end position="447"/>
    </location>
</feature>
<dbReference type="PROSITE" id="PS51257">
    <property type="entry name" value="PROKAR_LIPOPROTEIN"/>
    <property type="match status" value="1"/>
</dbReference>
<evidence type="ECO:0000313" key="3">
    <source>
        <dbReference type="Proteomes" id="UP000319212"/>
    </source>
</evidence>
<dbReference type="Gene3D" id="3.30.870.10">
    <property type="entry name" value="Endonuclease Chain A"/>
    <property type="match status" value="2"/>
</dbReference>
<protein>
    <submittedName>
        <fullName evidence="2">Phospholipase D family protein</fullName>
    </submittedName>
</protein>
<dbReference type="InterPro" id="IPR001736">
    <property type="entry name" value="PLipase_D/transphosphatidylase"/>
</dbReference>